<evidence type="ECO:0000313" key="1">
    <source>
        <dbReference type="Proteomes" id="UP000694941"/>
    </source>
</evidence>
<organism evidence="1 2">
    <name type="scientific">Limulus polyphemus</name>
    <name type="common">Atlantic horseshoe crab</name>
    <dbReference type="NCBI Taxonomy" id="6850"/>
    <lineage>
        <taxon>Eukaryota</taxon>
        <taxon>Metazoa</taxon>
        <taxon>Ecdysozoa</taxon>
        <taxon>Arthropoda</taxon>
        <taxon>Chelicerata</taxon>
        <taxon>Merostomata</taxon>
        <taxon>Xiphosura</taxon>
        <taxon>Limulidae</taxon>
        <taxon>Limulus</taxon>
    </lineage>
</organism>
<reference evidence="2" key="1">
    <citation type="submission" date="2025-08" db="UniProtKB">
        <authorList>
            <consortium name="RefSeq"/>
        </authorList>
    </citation>
    <scope>IDENTIFICATION</scope>
    <source>
        <tissue evidence="2">Muscle</tissue>
    </source>
</reference>
<dbReference type="GeneID" id="106472249"/>
<dbReference type="GO" id="GO:0051301">
    <property type="term" value="P:cell division"/>
    <property type="evidence" value="ECO:0007669"/>
    <property type="project" value="UniProtKB-KW"/>
</dbReference>
<name>A0ABM1BTF3_LIMPO</name>
<dbReference type="RefSeq" id="XP_013788331.1">
    <property type="nucleotide sequence ID" value="XM_013932877.2"/>
</dbReference>
<keyword evidence="1" id="KW-1185">Reference proteome</keyword>
<dbReference type="Proteomes" id="UP000694941">
    <property type="component" value="Unplaced"/>
</dbReference>
<dbReference type="Pfam" id="PF12895">
    <property type="entry name" value="ANAPC3"/>
    <property type="match status" value="1"/>
</dbReference>
<dbReference type="Gene3D" id="1.25.40.10">
    <property type="entry name" value="Tetratricopeptide repeat domain"/>
    <property type="match status" value="1"/>
</dbReference>
<keyword evidence="2" id="KW-0132">Cell division</keyword>
<feature type="non-terminal residue" evidence="2">
    <location>
        <position position="82"/>
    </location>
</feature>
<keyword evidence="2" id="KW-0131">Cell cycle</keyword>
<dbReference type="InterPro" id="IPR011990">
    <property type="entry name" value="TPR-like_helical_dom_sf"/>
</dbReference>
<accession>A0ABM1BTF3</accession>
<protein>
    <submittedName>
        <fullName evidence="2">Cell division cycle protein 27 homolog</fullName>
    </submittedName>
</protein>
<sequence>MIVQEPVKAAIWHAVNHYAYNDAIFLAERLYAEVASDDALHLLATCYYQARRTVSAYSVLHAKGSRTPQCRFLLARCCVDLK</sequence>
<gene>
    <name evidence="2" type="primary">LOC106472249</name>
</gene>
<evidence type="ECO:0000313" key="2">
    <source>
        <dbReference type="RefSeq" id="XP_013788331.1"/>
    </source>
</evidence>
<proteinExistence type="predicted"/>